<dbReference type="KEGG" id="cpi:Cpin_5678"/>
<keyword evidence="5" id="KW-0547">Nucleotide-binding</keyword>
<evidence type="ECO:0000256" key="6">
    <source>
        <dbReference type="ARBA" id="ARBA00022777"/>
    </source>
</evidence>
<feature type="chain" id="PRO_5037915440" description="histidine kinase" evidence="9">
    <location>
        <begin position="19"/>
        <end position="747"/>
    </location>
</feature>
<dbReference type="AlphaFoldDB" id="A0A979G991"/>
<evidence type="ECO:0000259" key="10">
    <source>
        <dbReference type="SMART" id="SM00387"/>
    </source>
</evidence>
<dbReference type="Pfam" id="PF13181">
    <property type="entry name" value="TPR_8"/>
    <property type="match status" value="2"/>
</dbReference>
<reference evidence="11 12" key="2">
    <citation type="journal article" date="2010" name="Stand. Genomic Sci.">
        <title>Complete genome sequence of Chitinophaga pinensis type strain (UQM 2034).</title>
        <authorList>
            <person name="Glavina Del Rio T."/>
            <person name="Abt B."/>
            <person name="Spring S."/>
            <person name="Lapidus A."/>
            <person name="Nolan M."/>
            <person name="Tice H."/>
            <person name="Copeland A."/>
            <person name="Cheng J.F."/>
            <person name="Chen F."/>
            <person name="Bruce D."/>
            <person name="Goodwin L."/>
            <person name="Pitluck S."/>
            <person name="Ivanova N."/>
            <person name="Mavromatis K."/>
            <person name="Mikhailova N."/>
            <person name="Pati A."/>
            <person name="Chen A."/>
            <person name="Palaniappan K."/>
            <person name="Land M."/>
            <person name="Hauser L."/>
            <person name="Chang Y.J."/>
            <person name="Jeffries C.D."/>
            <person name="Chain P."/>
            <person name="Saunders E."/>
            <person name="Detter J.C."/>
            <person name="Brettin T."/>
            <person name="Rohde M."/>
            <person name="Goker M."/>
            <person name="Bristow J."/>
            <person name="Eisen J.A."/>
            <person name="Markowitz V."/>
            <person name="Hugenholtz P."/>
            <person name="Kyrpides N.C."/>
            <person name="Klenk H.P."/>
            <person name="Lucas S."/>
        </authorList>
    </citation>
    <scope>NUCLEOTIDE SEQUENCE [LARGE SCALE GENOMIC DNA]</scope>
    <source>
        <strain evidence="12">ATCC 43595 / DSM 2588 / LMG 13176 / NBRC 15968 / NCIMB 11800 / UQM 2034</strain>
    </source>
</reference>
<dbReference type="InterPro" id="IPR036890">
    <property type="entry name" value="HATPase_C_sf"/>
</dbReference>
<evidence type="ECO:0000313" key="11">
    <source>
        <dbReference type="EMBL" id="ACU63101.1"/>
    </source>
</evidence>
<evidence type="ECO:0000256" key="3">
    <source>
        <dbReference type="ARBA" id="ARBA00022553"/>
    </source>
</evidence>
<proteinExistence type="predicted"/>
<evidence type="ECO:0000256" key="2">
    <source>
        <dbReference type="ARBA" id="ARBA00012438"/>
    </source>
</evidence>
<feature type="transmembrane region" description="Helical" evidence="8">
    <location>
        <begin position="485"/>
        <end position="505"/>
    </location>
</feature>
<evidence type="ECO:0000256" key="5">
    <source>
        <dbReference type="ARBA" id="ARBA00022741"/>
    </source>
</evidence>
<evidence type="ECO:0000256" key="7">
    <source>
        <dbReference type="ARBA" id="ARBA00022840"/>
    </source>
</evidence>
<dbReference type="SMART" id="SM00028">
    <property type="entry name" value="TPR"/>
    <property type="match status" value="3"/>
</dbReference>
<dbReference type="PANTHER" id="PTHR41523">
    <property type="entry name" value="TWO-COMPONENT SYSTEM SENSOR PROTEIN"/>
    <property type="match status" value="1"/>
</dbReference>
<feature type="signal peptide" evidence="9">
    <location>
        <begin position="1"/>
        <end position="18"/>
    </location>
</feature>
<keyword evidence="4" id="KW-0808">Transferase</keyword>
<keyword evidence="7" id="KW-0067">ATP-binding</keyword>
<dbReference type="SUPFAM" id="SSF55874">
    <property type="entry name" value="ATPase domain of HSP90 chaperone/DNA topoisomerase II/histidine kinase"/>
    <property type="match status" value="1"/>
</dbReference>
<dbReference type="PANTHER" id="PTHR41523:SF8">
    <property type="entry name" value="ETHYLENE RESPONSE SENSOR PROTEIN"/>
    <property type="match status" value="1"/>
</dbReference>
<keyword evidence="6 11" id="KW-0418">Kinase</keyword>
<dbReference type="EMBL" id="CP001699">
    <property type="protein sequence ID" value="ACU63101.1"/>
    <property type="molecule type" value="Genomic_DNA"/>
</dbReference>
<gene>
    <name evidence="11" type="ordered locus">Cpin_5678</name>
</gene>
<feature type="domain" description="Histidine kinase/HSP90-like ATPase" evidence="10">
    <location>
        <begin position="647"/>
        <end position="744"/>
    </location>
</feature>
<reference evidence="12" key="1">
    <citation type="submission" date="2009-08" db="EMBL/GenBank/DDBJ databases">
        <title>The complete genome of Chitinophaga pinensis DSM 2588.</title>
        <authorList>
            <consortium name="US DOE Joint Genome Institute (JGI-PGF)"/>
            <person name="Lucas S."/>
            <person name="Copeland A."/>
            <person name="Lapidus A."/>
            <person name="Glavina del Rio T."/>
            <person name="Dalin E."/>
            <person name="Tice H."/>
            <person name="Bruce D."/>
            <person name="Goodwin L."/>
            <person name="Pitluck S."/>
            <person name="Kyrpides N."/>
            <person name="Mavromatis K."/>
            <person name="Ivanova N."/>
            <person name="Mikhailova N."/>
            <person name="Sims D."/>
            <person name="Meinche L."/>
            <person name="Brettin T."/>
            <person name="Detter J.C."/>
            <person name="Han C."/>
            <person name="Larimer F."/>
            <person name="Land M."/>
            <person name="Hauser L."/>
            <person name="Markowitz V."/>
            <person name="Cheng J.-F."/>
            <person name="Hugenholtz P."/>
            <person name="Woyke T."/>
            <person name="Wu D."/>
            <person name="Spring S."/>
            <person name="Klenk H.-P."/>
            <person name="Eisen J.A."/>
        </authorList>
    </citation>
    <scope>NUCLEOTIDE SEQUENCE [LARGE SCALE GENOMIC DNA]</scope>
    <source>
        <strain evidence="12">ATCC 43595 / DSM 2588 / LMG 13176 / NBRC 15968 / NCIMB 11800 / UQM 2034</strain>
    </source>
</reference>
<dbReference type="InterPro" id="IPR019734">
    <property type="entry name" value="TPR_rpt"/>
</dbReference>
<organism evidence="11 12">
    <name type="scientific">Chitinophaga pinensis (strain ATCC 43595 / DSM 2588 / LMG 13176 / NBRC 15968 / NCIMB 11800 / UQM 2034)</name>
    <dbReference type="NCBI Taxonomy" id="485918"/>
    <lineage>
        <taxon>Bacteria</taxon>
        <taxon>Pseudomonadati</taxon>
        <taxon>Bacteroidota</taxon>
        <taxon>Chitinophagia</taxon>
        <taxon>Chitinophagales</taxon>
        <taxon>Chitinophagaceae</taxon>
        <taxon>Chitinophaga</taxon>
    </lineage>
</organism>
<dbReference type="Gene3D" id="1.25.40.10">
    <property type="entry name" value="Tetratricopeptide repeat domain"/>
    <property type="match status" value="3"/>
</dbReference>
<keyword evidence="8" id="KW-0472">Membrane</keyword>
<keyword evidence="3" id="KW-0597">Phosphoprotein</keyword>
<evidence type="ECO:0000256" key="4">
    <source>
        <dbReference type="ARBA" id="ARBA00022679"/>
    </source>
</evidence>
<dbReference type="Pfam" id="PF13581">
    <property type="entry name" value="HATPase_c_2"/>
    <property type="match status" value="1"/>
</dbReference>
<dbReference type="SMART" id="SM00387">
    <property type="entry name" value="HATPase_c"/>
    <property type="match status" value="1"/>
</dbReference>
<dbReference type="Proteomes" id="UP000002215">
    <property type="component" value="Chromosome"/>
</dbReference>
<name>A0A979G991_CHIPD</name>
<sequence>MVICQVILLLLASFPLKAQDLRRMKVTDFYRLGTAELLRLRNTQPEDSVKARVLIALGQRWEDKAGSVKGDIDTATQFYKEAELIISSQQLNNLRSDIALSWGYLYYNTGQLDKARQHLRKAIDFCRKAGYKEQLGTLLLEMAKSDPEDSISLPALKEALAVYSNLQDRLKEAEVLKEFADFHFGKGEYELAEKELLQVLQMYQALHYDRIYYTYDLLSAVYQWKGDFARAQENAMAAISSAEKAGDVQILGLFYWRLAAAYQGAKNYAKYQEFLKKSLLNQLNNPYSALTYHVLGELTEQLIKDNKVNEALGYLLLTNKRQPPLEEHQKVDLAFSIADCYLALKDYTRAEQYYLKYADLIGEGDDINRDLMKISQFYIETHRHKKAEIYLQRILKNPVKHWDLKTSRNLSLLRFRIDSAAGNLLSAVKHLQQYNKLTDSAFTIEKLKQAEEMQAKFDLGAKERDNQLLRKQSSLQREIINKETLVRKVIMAGCIVLLLLLLLLYNRYRNKIKTNAMLQKQQEEIRHAYSSLEKMIGEKSKLLREKEFLIKEIHHRVKNNLQLTMSLLNTQSKYLHNEAAIRAINDSQYRLKSISMIHQKLYQGEEEGQINIKAYICEMLEYLKDSFSSGERIRFHLDVDAVLLDAAIAVPLGLILNEAITNIFKYAFPGTQHGLVEITLHVEDEMISFAVKDNGAGLPAGFDIATGGSLGFELIKVLSAQLDAVLNIDSKNGVQIYLQFQINTVYE</sequence>
<evidence type="ECO:0000256" key="9">
    <source>
        <dbReference type="SAM" id="SignalP"/>
    </source>
</evidence>
<accession>A0A979G991</accession>
<dbReference type="GO" id="GO:0004673">
    <property type="term" value="F:protein histidine kinase activity"/>
    <property type="evidence" value="ECO:0007669"/>
    <property type="project" value="UniProtKB-EC"/>
</dbReference>
<evidence type="ECO:0000256" key="8">
    <source>
        <dbReference type="SAM" id="Phobius"/>
    </source>
</evidence>
<dbReference type="InterPro" id="IPR003594">
    <property type="entry name" value="HATPase_dom"/>
</dbReference>
<dbReference type="Gene3D" id="3.30.450.20">
    <property type="entry name" value="PAS domain"/>
    <property type="match status" value="1"/>
</dbReference>
<comment type="catalytic activity">
    <reaction evidence="1">
        <text>ATP + protein L-histidine = ADP + protein N-phospho-L-histidine.</text>
        <dbReference type="EC" id="2.7.13.3"/>
    </reaction>
</comment>
<dbReference type="GO" id="GO:0005524">
    <property type="term" value="F:ATP binding"/>
    <property type="evidence" value="ECO:0007669"/>
    <property type="project" value="UniProtKB-KW"/>
</dbReference>
<protein>
    <recommendedName>
        <fullName evidence="2">histidine kinase</fullName>
        <ecNumber evidence="2">2.7.13.3</ecNumber>
    </recommendedName>
</protein>
<dbReference type="EC" id="2.7.13.3" evidence="2"/>
<dbReference type="SUPFAM" id="SSF48452">
    <property type="entry name" value="TPR-like"/>
    <property type="match status" value="2"/>
</dbReference>
<dbReference type="Pfam" id="PF07568">
    <property type="entry name" value="HisKA_2"/>
    <property type="match status" value="1"/>
</dbReference>
<keyword evidence="9" id="KW-0732">Signal</keyword>
<dbReference type="Gene3D" id="3.30.565.10">
    <property type="entry name" value="Histidine kinase-like ATPase, C-terminal domain"/>
    <property type="match status" value="1"/>
</dbReference>
<evidence type="ECO:0000313" key="12">
    <source>
        <dbReference type="Proteomes" id="UP000002215"/>
    </source>
</evidence>
<keyword evidence="8" id="KW-1133">Transmembrane helix</keyword>
<evidence type="ECO:0000256" key="1">
    <source>
        <dbReference type="ARBA" id="ARBA00000085"/>
    </source>
</evidence>
<dbReference type="InterPro" id="IPR011990">
    <property type="entry name" value="TPR-like_helical_dom_sf"/>
</dbReference>
<keyword evidence="8" id="KW-0812">Transmembrane</keyword>
<dbReference type="InterPro" id="IPR011495">
    <property type="entry name" value="Sig_transdc_His_kin_sub2_dim/P"/>
</dbReference>